<dbReference type="RefSeq" id="WP_345380326.1">
    <property type="nucleotide sequence ID" value="NZ_BAABIC010000006.1"/>
</dbReference>
<proteinExistence type="predicted"/>
<name>A0ABP8WD80_9PSEU</name>
<feature type="transmembrane region" description="Helical" evidence="2">
    <location>
        <begin position="88"/>
        <end position="106"/>
    </location>
</feature>
<feature type="region of interest" description="Disordered" evidence="1">
    <location>
        <begin position="1"/>
        <end position="73"/>
    </location>
</feature>
<evidence type="ECO:0000256" key="2">
    <source>
        <dbReference type="SAM" id="Phobius"/>
    </source>
</evidence>
<feature type="compositionally biased region" description="Low complexity" evidence="1">
    <location>
        <begin position="24"/>
        <end position="55"/>
    </location>
</feature>
<organism evidence="3 4">
    <name type="scientific">Pseudonocardia yuanmonensis</name>
    <dbReference type="NCBI Taxonomy" id="1095914"/>
    <lineage>
        <taxon>Bacteria</taxon>
        <taxon>Bacillati</taxon>
        <taxon>Actinomycetota</taxon>
        <taxon>Actinomycetes</taxon>
        <taxon>Pseudonocardiales</taxon>
        <taxon>Pseudonocardiaceae</taxon>
        <taxon>Pseudonocardia</taxon>
    </lineage>
</organism>
<feature type="transmembrane region" description="Helical" evidence="2">
    <location>
        <begin position="339"/>
        <end position="364"/>
    </location>
</feature>
<reference evidence="4" key="1">
    <citation type="journal article" date="2019" name="Int. J. Syst. Evol. Microbiol.">
        <title>The Global Catalogue of Microorganisms (GCM) 10K type strain sequencing project: providing services to taxonomists for standard genome sequencing and annotation.</title>
        <authorList>
            <consortium name="The Broad Institute Genomics Platform"/>
            <consortium name="The Broad Institute Genome Sequencing Center for Infectious Disease"/>
            <person name="Wu L."/>
            <person name="Ma J."/>
        </authorList>
    </citation>
    <scope>NUCLEOTIDE SEQUENCE [LARGE SCALE GENOMIC DNA]</scope>
    <source>
        <strain evidence="4">JCM 18055</strain>
    </source>
</reference>
<feature type="transmembrane region" description="Helical" evidence="2">
    <location>
        <begin position="292"/>
        <end position="319"/>
    </location>
</feature>
<comment type="caution">
    <text evidence="3">The sequence shown here is derived from an EMBL/GenBank/DDBJ whole genome shotgun (WGS) entry which is preliminary data.</text>
</comment>
<keyword evidence="4" id="KW-1185">Reference proteome</keyword>
<keyword evidence="2" id="KW-0812">Transmembrane</keyword>
<sequence length="422" mass="43774">MTATAQPGEPGPERARPTSTARDGGTVTEAATTPTAAAPADPGSDGATATDAAAPGPAPPTTPAIPTAPTTRLRGPVVRDDAVQTVRLLAVAFGVTVVVTRLYLALTGYPQIGGGEYHLAHALWGGLLLLAGGVVALLWSNRWVQPATAVCVGVGSGLFVDEVGKFITRRNDYFTPLAAPIIYSTFLAVLGVVVLARRVPRGRPRELTYAVVVRLKDLADGPLRPADRSGLLRDLDALRAQRERPDLAALAGAVQPEVDAAPVEAPRDRLGTVRGALARAERVLLPRWVHRLLLAICSAVLGLLSLVGLAVLIALLSAAPDVQIVLDDRAVAPGTRPPALVLASAGEAVVGILLVLAAVALLVGRDRAGTALCRAGLVIALAGVNVALGYLDAELVVVAVVVELLLLLVAIRYRTRFLHDRA</sequence>
<feature type="transmembrane region" description="Helical" evidence="2">
    <location>
        <begin position="371"/>
        <end position="390"/>
    </location>
</feature>
<evidence type="ECO:0000313" key="4">
    <source>
        <dbReference type="Proteomes" id="UP001500325"/>
    </source>
</evidence>
<dbReference type="Proteomes" id="UP001500325">
    <property type="component" value="Unassembled WGS sequence"/>
</dbReference>
<feature type="transmembrane region" description="Helical" evidence="2">
    <location>
        <begin position="118"/>
        <end position="140"/>
    </location>
</feature>
<evidence type="ECO:0000256" key="1">
    <source>
        <dbReference type="SAM" id="MobiDB-lite"/>
    </source>
</evidence>
<keyword evidence="2" id="KW-0472">Membrane</keyword>
<protein>
    <submittedName>
        <fullName evidence="3">Uncharacterized protein</fullName>
    </submittedName>
</protein>
<gene>
    <name evidence="3" type="ORF">GCM10023215_22680</name>
</gene>
<dbReference type="EMBL" id="BAABIC010000006">
    <property type="protein sequence ID" value="GAA4686621.1"/>
    <property type="molecule type" value="Genomic_DNA"/>
</dbReference>
<keyword evidence="2" id="KW-1133">Transmembrane helix</keyword>
<evidence type="ECO:0000313" key="3">
    <source>
        <dbReference type="EMBL" id="GAA4686621.1"/>
    </source>
</evidence>
<feature type="transmembrane region" description="Helical" evidence="2">
    <location>
        <begin position="173"/>
        <end position="196"/>
    </location>
</feature>
<accession>A0ABP8WD80</accession>
<feature type="transmembrane region" description="Helical" evidence="2">
    <location>
        <begin position="396"/>
        <end position="413"/>
    </location>
</feature>